<keyword evidence="3" id="KW-1185">Reference proteome</keyword>
<feature type="compositionally biased region" description="Basic and acidic residues" evidence="1">
    <location>
        <begin position="894"/>
        <end position="903"/>
    </location>
</feature>
<feature type="region of interest" description="Disordered" evidence="1">
    <location>
        <begin position="641"/>
        <end position="707"/>
    </location>
</feature>
<name>A0A9P8L667_9PEZI</name>
<feature type="region of interest" description="Disordered" evidence="1">
    <location>
        <begin position="887"/>
        <end position="927"/>
    </location>
</feature>
<dbReference type="EMBL" id="JAGHQL010000002">
    <property type="protein sequence ID" value="KAH0547684.1"/>
    <property type="molecule type" value="Genomic_DNA"/>
</dbReference>
<reference evidence="2" key="1">
    <citation type="submission" date="2021-03" db="EMBL/GenBank/DDBJ databases">
        <title>Comparative genomics and phylogenomic investigation of the class Geoglossomycetes provide insights into ecological specialization and systematics.</title>
        <authorList>
            <person name="Melie T."/>
            <person name="Pirro S."/>
            <person name="Miller A.N."/>
            <person name="Quandt A."/>
        </authorList>
    </citation>
    <scope>NUCLEOTIDE SEQUENCE</scope>
    <source>
        <strain evidence="2">GBOQ0MN5Z8</strain>
    </source>
</reference>
<dbReference type="Proteomes" id="UP000698800">
    <property type="component" value="Unassembled WGS sequence"/>
</dbReference>
<comment type="caution">
    <text evidence="2">The sequence shown here is derived from an EMBL/GenBank/DDBJ whole genome shotgun (WGS) entry which is preliminary data.</text>
</comment>
<evidence type="ECO:0000256" key="1">
    <source>
        <dbReference type="SAM" id="MobiDB-lite"/>
    </source>
</evidence>
<dbReference type="OrthoDB" id="5371510at2759"/>
<evidence type="ECO:0000313" key="2">
    <source>
        <dbReference type="EMBL" id="KAH0547684.1"/>
    </source>
</evidence>
<gene>
    <name evidence="2" type="ORF">FGG08_000173</name>
</gene>
<proteinExistence type="predicted"/>
<feature type="compositionally biased region" description="Basic and acidic residues" evidence="1">
    <location>
        <begin position="696"/>
        <end position="707"/>
    </location>
</feature>
<organism evidence="2 3">
    <name type="scientific">Glutinoglossum americanum</name>
    <dbReference type="NCBI Taxonomy" id="1670608"/>
    <lineage>
        <taxon>Eukaryota</taxon>
        <taxon>Fungi</taxon>
        <taxon>Dikarya</taxon>
        <taxon>Ascomycota</taxon>
        <taxon>Pezizomycotina</taxon>
        <taxon>Geoglossomycetes</taxon>
        <taxon>Geoglossales</taxon>
        <taxon>Geoglossaceae</taxon>
        <taxon>Glutinoglossum</taxon>
    </lineage>
</organism>
<evidence type="ECO:0000313" key="3">
    <source>
        <dbReference type="Proteomes" id="UP000698800"/>
    </source>
</evidence>
<accession>A0A9P8L667</accession>
<protein>
    <submittedName>
        <fullName evidence="2">Uncharacterized protein</fullName>
    </submittedName>
</protein>
<dbReference type="AlphaFoldDB" id="A0A9P8L667"/>
<sequence length="939" mass="103979">MSAPPMFMTDEDILMDHPEDLDLQAAVAVSMDEFDSLGQGDGSEGVDESSFESQPYWEAYEVRANAEKARITTAAQKALYEQSKRLQDATQYALEKRIDLPLLNSVDADTLVFIDPPPITRSGEDAGLAPADNAPHRMRSDRLKATGSTYFLDALGPTKQFRVIRRRRLSPLPPGIKYVIDLTPPEEGDMAVELTTELSCPKGVRQYFRAQQRFGVRAQLVGGHDDFQEKGIINRAQYPSPSVSEEAEPIPMDYTAVRHHSAIERVLHIIEDLDPRIDSAPKMWSVFCVAKFLDCTSKVGDYIIGWIYTERNYRFIETLPEVALKIAEGLQNYMLCRDAFSVLVGEEALASVGKSIPGGNWRSRTRRRREELDLDSFVTRMEYASKAFAERVNATFTELVQAKWITEVAEYQKLASILKTRLSGNCGGLDTLSSHIRSFIRTRIYLALSALQPPPTDLGDSILPEDRNGRELFPYTTHLDLYLDIHHNEALLLRHYWDQLMDKSLLTQGFSQLLAPHGVWVAGIDSFQKTTWLDLLSETERFNSRLNNKLEAREITSFHASNSVVSILGSRTGPCSTVLSRAPQSEPSAKMDTSGTNYLPIRQKHSQEESPPAIQGAASSKDLPVRLKFWVQDPTPSILLSAGPSRSLPVRPEEAGSRSSEIGGLTGGTIDPRDMTLLQQKHGSREVVERTSGAGKEGREPNENGTKEKLSRIFKRPSGITPRIATVEGTLLGDVVEDWGFEEYIEPPRANHSSLQYHPFDLHRFLGQCTDHIHAVAERMGKGNVGFGAFITETLLCLDENEFKYLPLYAGGNDDGSGGVFDLPIPNAVAGPIGPGPRYHIGQGSTASSEFDMVDAGSAASSSFDTSMGVEDGYSDHLDRRNVYSDDEMSGYDVKGKGKAREVDEGDSMGDDLTVVDHGSSEDNDEDFVDVGDILMHSN</sequence>